<proteinExistence type="predicted"/>
<evidence type="ECO:0000313" key="3">
    <source>
        <dbReference type="Proteomes" id="UP000237440"/>
    </source>
</evidence>
<organism evidence="2 3">
    <name type="scientific">Pseudomonas laurylsulfativorans</name>
    <dbReference type="NCBI Taxonomy" id="1943631"/>
    <lineage>
        <taxon>Bacteria</taxon>
        <taxon>Pseudomonadati</taxon>
        <taxon>Pseudomonadota</taxon>
        <taxon>Gammaproteobacteria</taxon>
        <taxon>Pseudomonadales</taxon>
        <taxon>Pseudomonadaceae</taxon>
        <taxon>Pseudomonas</taxon>
    </lineage>
</organism>
<protein>
    <submittedName>
        <fullName evidence="2">Uncharacterized protein</fullName>
    </submittedName>
</protein>
<comment type="caution">
    <text evidence="2">The sequence shown here is derived from an EMBL/GenBank/DDBJ whole genome shotgun (WGS) entry which is preliminary data.</text>
</comment>
<dbReference type="AlphaFoldDB" id="A0A2S3VN06"/>
<evidence type="ECO:0000256" key="1">
    <source>
        <dbReference type="SAM" id="MobiDB-lite"/>
    </source>
</evidence>
<keyword evidence="3" id="KW-1185">Reference proteome</keyword>
<name>A0A2S3VN06_9PSED</name>
<sequence length="70" mass="7604">MDVNDNACEPDKRGALESIAGKPAPTGLVSDTHPLRERACSRWTSTMTRVNRTNAAHLSPSPASRLLQVF</sequence>
<gene>
    <name evidence="2" type="ORF">B0D71_13855</name>
</gene>
<accession>A0A2S3VN06</accession>
<dbReference type="Proteomes" id="UP000237440">
    <property type="component" value="Unassembled WGS sequence"/>
</dbReference>
<dbReference type="EMBL" id="MUJK01000004">
    <property type="protein sequence ID" value="POF41300.1"/>
    <property type="molecule type" value="Genomic_DNA"/>
</dbReference>
<feature type="region of interest" description="Disordered" evidence="1">
    <location>
        <begin position="1"/>
        <end position="31"/>
    </location>
</feature>
<reference evidence="3" key="1">
    <citation type="submission" date="2017-02" db="EMBL/GenBank/DDBJ databases">
        <authorList>
            <person name="Furmanczyk E.M."/>
        </authorList>
    </citation>
    <scope>NUCLEOTIDE SEQUENCE [LARGE SCALE GENOMIC DNA]</scope>
    <source>
        <strain evidence="3">AP3_22</strain>
    </source>
</reference>
<evidence type="ECO:0000313" key="2">
    <source>
        <dbReference type="EMBL" id="POF41300.1"/>
    </source>
</evidence>